<keyword evidence="5" id="KW-0804">Transcription</keyword>
<dbReference type="Gene3D" id="1.10.10.10">
    <property type="entry name" value="Winged helix-like DNA-binding domain superfamily/Winged helix DNA-binding domain"/>
    <property type="match status" value="1"/>
</dbReference>
<dbReference type="InterPro" id="IPR036388">
    <property type="entry name" value="WH-like_DNA-bd_sf"/>
</dbReference>
<dbReference type="Pfam" id="PF08281">
    <property type="entry name" value="Sigma70_r4_2"/>
    <property type="match status" value="1"/>
</dbReference>
<evidence type="ECO:0000256" key="2">
    <source>
        <dbReference type="ARBA" id="ARBA00023015"/>
    </source>
</evidence>
<evidence type="ECO:0000256" key="3">
    <source>
        <dbReference type="ARBA" id="ARBA00023082"/>
    </source>
</evidence>
<protein>
    <submittedName>
        <fullName evidence="9">RNA polymerase sigma factor sigV</fullName>
    </submittedName>
</protein>
<dbReference type="EMBL" id="CYZU01000017">
    <property type="protein sequence ID" value="CUO41247.1"/>
    <property type="molecule type" value="Genomic_DNA"/>
</dbReference>
<reference evidence="9 10" key="1">
    <citation type="submission" date="2015-09" db="EMBL/GenBank/DDBJ databases">
        <authorList>
            <consortium name="Pathogen Informatics"/>
        </authorList>
    </citation>
    <scope>NUCLEOTIDE SEQUENCE [LARGE SCALE GENOMIC DNA]</scope>
    <source>
        <strain evidence="9 10">2789STDY5834876</strain>
    </source>
</reference>
<keyword evidence="2" id="KW-0805">Transcription regulation</keyword>
<proteinExistence type="inferred from homology"/>
<evidence type="ECO:0000256" key="6">
    <source>
        <dbReference type="SAM" id="MobiDB-lite"/>
    </source>
</evidence>
<evidence type="ECO:0000256" key="1">
    <source>
        <dbReference type="ARBA" id="ARBA00010641"/>
    </source>
</evidence>
<dbReference type="GO" id="GO:0006352">
    <property type="term" value="P:DNA-templated transcription initiation"/>
    <property type="evidence" value="ECO:0007669"/>
    <property type="project" value="InterPro"/>
</dbReference>
<dbReference type="InterPro" id="IPR039425">
    <property type="entry name" value="RNA_pol_sigma-70-like"/>
</dbReference>
<dbReference type="InterPro" id="IPR013249">
    <property type="entry name" value="RNA_pol_sigma70_r4_t2"/>
</dbReference>
<name>A0A174EV98_9FIRM</name>
<evidence type="ECO:0000313" key="9">
    <source>
        <dbReference type="EMBL" id="CUO41247.1"/>
    </source>
</evidence>
<dbReference type="NCBIfam" id="TIGR02937">
    <property type="entry name" value="sigma70-ECF"/>
    <property type="match status" value="1"/>
</dbReference>
<feature type="domain" description="RNA polymerase sigma factor 70 region 4 type 2" evidence="8">
    <location>
        <begin position="116"/>
        <end position="166"/>
    </location>
</feature>
<feature type="region of interest" description="Disordered" evidence="6">
    <location>
        <begin position="173"/>
        <end position="193"/>
    </location>
</feature>
<accession>A0A174EV98</accession>
<evidence type="ECO:0000313" key="10">
    <source>
        <dbReference type="Proteomes" id="UP000095544"/>
    </source>
</evidence>
<dbReference type="GO" id="GO:0003677">
    <property type="term" value="F:DNA binding"/>
    <property type="evidence" value="ECO:0007669"/>
    <property type="project" value="UniProtKB-KW"/>
</dbReference>
<dbReference type="Proteomes" id="UP000095544">
    <property type="component" value="Unassembled WGS sequence"/>
</dbReference>
<dbReference type="InterPro" id="IPR007627">
    <property type="entry name" value="RNA_pol_sigma70_r2"/>
</dbReference>
<evidence type="ECO:0000256" key="4">
    <source>
        <dbReference type="ARBA" id="ARBA00023125"/>
    </source>
</evidence>
<gene>
    <name evidence="9" type="primary">sigV_3</name>
    <name evidence="9" type="ORF">ERS852491_02132</name>
</gene>
<dbReference type="SUPFAM" id="SSF88946">
    <property type="entry name" value="Sigma2 domain of RNA polymerase sigma factors"/>
    <property type="match status" value="1"/>
</dbReference>
<organism evidence="9 10">
    <name type="scientific">Faecalicatena contorta</name>
    <dbReference type="NCBI Taxonomy" id="39482"/>
    <lineage>
        <taxon>Bacteria</taxon>
        <taxon>Bacillati</taxon>
        <taxon>Bacillota</taxon>
        <taxon>Clostridia</taxon>
        <taxon>Lachnospirales</taxon>
        <taxon>Lachnospiraceae</taxon>
        <taxon>Faecalicatena</taxon>
    </lineage>
</organism>
<sequence length="193" mass="22684">MTRENEIFKQIEQGNMEGLDELVSMYYPEIYRYCCWHTSNQANAEDAVQETFLKAVRYMDRYAHRGRFRAFLYRIAANTCIDMSRRKCEVPVEDEVLEAVPLVDSSFQETEDDTDFLRLVRQLPEEMSELVFLRYGQEMKLREIAEITGLPVRTVQSKLRYALKRLKKTAAAGQDKEGTLQNMQEWRGDGDEK</sequence>
<dbReference type="STRING" id="39482.ERS852491_02132"/>
<dbReference type="CDD" id="cd06171">
    <property type="entry name" value="Sigma70_r4"/>
    <property type="match status" value="1"/>
</dbReference>
<dbReference type="Pfam" id="PF04542">
    <property type="entry name" value="Sigma70_r2"/>
    <property type="match status" value="1"/>
</dbReference>
<evidence type="ECO:0000259" key="7">
    <source>
        <dbReference type="Pfam" id="PF04542"/>
    </source>
</evidence>
<dbReference type="InterPro" id="IPR013324">
    <property type="entry name" value="RNA_pol_sigma_r3/r4-like"/>
</dbReference>
<dbReference type="RefSeq" id="WP_242857576.1">
    <property type="nucleotide sequence ID" value="NZ_CYZU01000017.1"/>
</dbReference>
<dbReference type="PANTHER" id="PTHR43133">
    <property type="entry name" value="RNA POLYMERASE ECF-TYPE SIGMA FACTO"/>
    <property type="match status" value="1"/>
</dbReference>
<evidence type="ECO:0000256" key="5">
    <source>
        <dbReference type="ARBA" id="ARBA00023163"/>
    </source>
</evidence>
<comment type="similarity">
    <text evidence="1">Belongs to the sigma-70 factor family. ECF subfamily.</text>
</comment>
<dbReference type="Gene3D" id="1.10.1740.10">
    <property type="match status" value="1"/>
</dbReference>
<evidence type="ECO:0000259" key="8">
    <source>
        <dbReference type="Pfam" id="PF08281"/>
    </source>
</evidence>
<dbReference type="GO" id="GO:0016987">
    <property type="term" value="F:sigma factor activity"/>
    <property type="evidence" value="ECO:0007669"/>
    <property type="project" value="UniProtKB-KW"/>
</dbReference>
<feature type="domain" description="RNA polymerase sigma-70 region 2" evidence="7">
    <location>
        <begin position="22"/>
        <end position="87"/>
    </location>
</feature>
<dbReference type="InterPro" id="IPR013325">
    <property type="entry name" value="RNA_pol_sigma_r2"/>
</dbReference>
<dbReference type="SUPFAM" id="SSF88659">
    <property type="entry name" value="Sigma3 and sigma4 domains of RNA polymerase sigma factors"/>
    <property type="match status" value="1"/>
</dbReference>
<dbReference type="AlphaFoldDB" id="A0A174EV98"/>
<keyword evidence="3" id="KW-0731">Sigma factor</keyword>
<keyword evidence="4" id="KW-0238">DNA-binding</keyword>
<dbReference type="InterPro" id="IPR014284">
    <property type="entry name" value="RNA_pol_sigma-70_dom"/>
</dbReference>
<dbReference type="PANTHER" id="PTHR43133:SF8">
    <property type="entry name" value="RNA POLYMERASE SIGMA FACTOR HI_1459-RELATED"/>
    <property type="match status" value="1"/>
</dbReference>